<comment type="caution">
    <text evidence="2">The sequence shown here is derived from an EMBL/GenBank/DDBJ whole genome shotgun (WGS) entry which is preliminary data.</text>
</comment>
<accession>A0A9P5NW71</accession>
<dbReference type="PANTHER" id="PTHR12905:SF18">
    <property type="entry name" value="ESTER HYDROLASE, PUTATIVE (AFU_ORTHOLOGUE AFUA_4G03130)-RELATED"/>
    <property type="match status" value="1"/>
</dbReference>
<feature type="domain" description="Calcineurin-like phosphoesterase" evidence="1">
    <location>
        <begin position="61"/>
        <end position="191"/>
    </location>
</feature>
<dbReference type="Pfam" id="PF00149">
    <property type="entry name" value="Metallophos"/>
    <property type="match status" value="1"/>
</dbReference>
<dbReference type="InterPro" id="IPR004843">
    <property type="entry name" value="Calcineurin-like_PHP"/>
</dbReference>
<dbReference type="InterPro" id="IPR051693">
    <property type="entry name" value="UPF0046_metallophosphoest"/>
</dbReference>
<dbReference type="OrthoDB" id="630188at2759"/>
<gene>
    <name evidence="2" type="ORF">CPB84DRAFT_1834854</name>
</gene>
<dbReference type="CDD" id="cd07379">
    <property type="entry name" value="MPP_239FB"/>
    <property type="match status" value="1"/>
</dbReference>
<proteinExistence type="predicted"/>
<evidence type="ECO:0000313" key="3">
    <source>
        <dbReference type="Proteomes" id="UP000724874"/>
    </source>
</evidence>
<dbReference type="EMBL" id="JADNYJ010000015">
    <property type="protein sequence ID" value="KAF8907323.1"/>
    <property type="molecule type" value="Genomic_DNA"/>
</dbReference>
<sequence>MSFDSIFRRRSPSAWERFCKSPLVFFAELGYISVPKSGISNLAERPIRIVCISDTHKHTHDLTQHGTAEEMDPALTWLDRQEHPHKVFIAGNHDRCLDDPDFTNDLKQNLKCYGSPFTPRQGPWSFQYPRTSPTSTLNEDHVWASIPDDIDVLIAHGPPRCHLDLGPGCVALLVALWRVRPKLHVFGHIHGGRGTETVQWTKDQKAYERILCGVGSWPPSAFLWIPVQDLPVLGQLEHGMLHDAGYVARLRDEKHCGAVAADI</sequence>
<evidence type="ECO:0000313" key="2">
    <source>
        <dbReference type="EMBL" id="KAF8907323.1"/>
    </source>
</evidence>
<dbReference type="InterPro" id="IPR029052">
    <property type="entry name" value="Metallo-depent_PP-like"/>
</dbReference>
<dbReference type="Proteomes" id="UP000724874">
    <property type="component" value="Unassembled WGS sequence"/>
</dbReference>
<name>A0A9P5NW71_GYMJU</name>
<protein>
    <submittedName>
        <fullName evidence="2">Metallo-dependent phosphatase-like protein</fullName>
    </submittedName>
</protein>
<dbReference type="SUPFAM" id="SSF56300">
    <property type="entry name" value="Metallo-dependent phosphatases"/>
    <property type="match status" value="1"/>
</dbReference>
<dbReference type="AlphaFoldDB" id="A0A9P5NW71"/>
<dbReference type="PANTHER" id="PTHR12905">
    <property type="entry name" value="METALLOPHOSPHOESTERASE"/>
    <property type="match status" value="1"/>
</dbReference>
<organism evidence="2 3">
    <name type="scientific">Gymnopilus junonius</name>
    <name type="common">Spectacular rustgill mushroom</name>
    <name type="synonym">Gymnopilus spectabilis subsp. junonius</name>
    <dbReference type="NCBI Taxonomy" id="109634"/>
    <lineage>
        <taxon>Eukaryota</taxon>
        <taxon>Fungi</taxon>
        <taxon>Dikarya</taxon>
        <taxon>Basidiomycota</taxon>
        <taxon>Agaricomycotina</taxon>
        <taxon>Agaricomycetes</taxon>
        <taxon>Agaricomycetidae</taxon>
        <taxon>Agaricales</taxon>
        <taxon>Agaricineae</taxon>
        <taxon>Hymenogastraceae</taxon>
        <taxon>Gymnopilus</taxon>
    </lineage>
</organism>
<evidence type="ECO:0000259" key="1">
    <source>
        <dbReference type="Pfam" id="PF00149"/>
    </source>
</evidence>
<keyword evidence="3" id="KW-1185">Reference proteome</keyword>
<dbReference type="Gene3D" id="3.60.21.10">
    <property type="match status" value="2"/>
</dbReference>
<reference evidence="2" key="1">
    <citation type="submission" date="2020-11" db="EMBL/GenBank/DDBJ databases">
        <authorList>
            <consortium name="DOE Joint Genome Institute"/>
            <person name="Ahrendt S."/>
            <person name="Riley R."/>
            <person name="Andreopoulos W."/>
            <person name="LaButti K."/>
            <person name="Pangilinan J."/>
            <person name="Ruiz-duenas F.J."/>
            <person name="Barrasa J.M."/>
            <person name="Sanchez-Garcia M."/>
            <person name="Camarero S."/>
            <person name="Miyauchi S."/>
            <person name="Serrano A."/>
            <person name="Linde D."/>
            <person name="Babiker R."/>
            <person name="Drula E."/>
            <person name="Ayuso-Fernandez I."/>
            <person name="Pacheco R."/>
            <person name="Padilla G."/>
            <person name="Ferreira P."/>
            <person name="Barriuso J."/>
            <person name="Kellner H."/>
            <person name="Castanera R."/>
            <person name="Alfaro M."/>
            <person name="Ramirez L."/>
            <person name="Pisabarro A.G."/>
            <person name="Kuo A."/>
            <person name="Tritt A."/>
            <person name="Lipzen A."/>
            <person name="He G."/>
            <person name="Yan M."/>
            <person name="Ng V."/>
            <person name="Cullen D."/>
            <person name="Martin F."/>
            <person name="Rosso M.-N."/>
            <person name="Henrissat B."/>
            <person name="Hibbett D."/>
            <person name="Martinez A.T."/>
            <person name="Grigoriev I.V."/>
        </authorList>
    </citation>
    <scope>NUCLEOTIDE SEQUENCE</scope>
    <source>
        <strain evidence="2">AH 44721</strain>
    </source>
</reference>
<dbReference type="GO" id="GO:0016787">
    <property type="term" value="F:hydrolase activity"/>
    <property type="evidence" value="ECO:0007669"/>
    <property type="project" value="InterPro"/>
</dbReference>